<evidence type="ECO:0000256" key="6">
    <source>
        <dbReference type="ARBA" id="ARBA00022801"/>
    </source>
</evidence>
<organism evidence="13 14">
    <name type="scientific">Planifilum fulgidum</name>
    <dbReference type="NCBI Taxonomy" id="201973"/>
    <lineage>
        <taxon>Bacteria</taxon>
        <taxon>Bacillati</taxon>
        <taxon>Bacillota</taxon>
        <taxon>Bacilli</taxon>
        <taxon>Bacillales</taxon>
        <taxon>Thermoactinomycetaceae</taxon>
        <taxon>Planifilum</taxon>
    </lineage>
</organism>
<dbReference type="PANTHER" id="PTHR42837">
    <property type="entry name" value="REGULATOR OF SIGMA-E PROTEASE RSEP"/>
    <property type="match status" value="1"/>
</dbReference>
<proteinExistence type="inferred from homology"/>
<feature type="transmembrane region" description="Helical" evidence="11">
    <location>
        <begin position="177"/>
        <end position="196"/>
    </location>
</feature>
<keyword evidence="11" id="KW-0479">Metal-binding</keyword>
<evidence type="ECO:0000313" key="13">
    <source>
        <dbReference type="EMBL" id="SFG01917.1"/>
    </source>
</evidence>
<keyword evidence="9 11" id="KW-0482">Metalloprotease</keyword>
<dbReference type="InterPro" id="IPR008915">
    <property type="entry name" value="Peptidase_M50"/>
</dbReference>
<dbReference type="PANTHER" id="PTHR42837:SF2">
    <property type="entry name" value="MEMBRANE METALLOPROTEASE ARASP2, CHLOROPLASTIC-RELATED"/>
    <property type="match status" value="1"/>
</dbReference>
<dbReference type="GO" id="GO:0004222">
    <property type="term" value="F:metalloendopeptidase activity"/>
    <property type="evidence" value="ECO:0007669"/>
    <property type="project" value="InterPro"/>
</dbReference>
<dbReference type="RefSeq" id="WP_092037979.1">
    <property type="nucleotide sequence ID" value="NZ_FOOK01000012.1"/>
</dbReference>
<dbReference type="EC" id="3.4.24.-" evidence="11"/>
<dbReference type="Pfam" id="PF02163">
    <property type="entry name" value="Peptidase_M50"/>
    <property type="match status" value="1"/>
</dbReference>
<dbReference type="InterPro" id="IPR001478">
    <property type="entry name" value="PDZ"/>
</dbReference>
<evidence type="ECO:0000256" key="9">
    <source>
        <dbReference type="ARBA" id="ARBA00023049"/>
    </source>
</evidence>
<evidence type="ECO:0000256" key="10">
    <source>
        <dbReference type="ARBA" id="ARBA00023136"/>
    </source>
</evidence>
<reference evidence="13 14" key="1">
    <citation type="submission" date="2016-10" db="EMBL/GenBank/DDBJ databases">
        <authorList>
            <person name="de Groot N.N."/>
        </authorList>
    </citation>
    <scope>NUCLEOTIDE SEQUENCE [LARGE SCALE GENOMIC DNA]</scope>
    <source>
        <strain evidence="13 14">DSM 44945</strain>
    </source>
</reference>
<dbReference type="EMBL" id="FOOK01000012">
    <property type="protein sequence ID" value="SFG01917.1"/>
    <property type="molecule type" value="Genomic_DNA"/>
</dbReference>
<dbReference type="PROSITE" id="PS50106">
    <property type="entry name" value="PDZ"/>
    <property type="match status" value="1"/>
</dbReference>
<dbReference type="GO" id="GO:0046872">
    <property type="term" value="F:metal ion binding"/>
    <property type="evidence" value="ECO:0007669"/>
    <property type="project" value="UniProtKB-KW"/>
</dbReference>
<protein>
    <recommendedName>
        <fullName evidence="11">Zinc metalloprotease</fullName>
        <ecNumber evidence="11">3.4.24.-</ecNumber>
    </recommendedName>
</protein>
<dbReference type="InterPro" id="IPR036034">
    <property type="entry name" value="PDZ_sf"/>
</dbReference>
<dbReference type="CDD" id="cd06163">
    <property type="entry name" value="S2P-M50_PDZ_RseP-like"/>
    <property type="match status" value="1"/>
</dbReference>
<keyword evidence="10 11" id="KW-0472">Membrane</keyword>
<dbReference type="Pfam" id="PF17820">
    <property type="entry name" value="PDZ_6"/>
    <property type="match status" value="1"/>
</dbReference>
<feature type="transmembrane region" description="Helical" evidence="11">
    <location>
        <begin position="392"/>
        <end position="410"/>
    </location>
</feature>
<evidence type="ECO:0000256" key="5">
    <source>
        <dbReference type="ARBA" id="ARBA00022692"/>
    </source>
</evidence>
<comment type="subcellular location">
    <subcellularLocation>
        <location evidence="2">Membrane</location>
        <topology evidence="2">Multi-pass membrane protein</topology>
    </subcellularLocation>
</comment>
<dbReference type="NCBIfam" id="TIGR00054">
    <property type="entry name" value="RIP metalloprotease RseP"/>
    <property type="match status" value="1"/>
</dbReference>
<keyword evidence="8 11" id="KW-1133">Transmembrane helix</keyword>
<evidence type="ECO:0000313" key="14">
    <source>
        <dbReference type="Proteomes" id="UP000198661"/>
    </source>
</evidence>
<keyword evidence="14" id="KW-1185">Reference proteome</keyword>
<evidence type="ECO:0000259" key="12">
    <source>
        <dbReference type="PROSITE" id="PS50106"/>
    </source>
</evidence>
<evidence type="ECO:0000256" key="4">
    <source>
        <dbReference type="ARBA" id="ARBA00022670"/>
    </source>
</evidence>
<dbReference type="SMART" id="SM00228">
    <property type="entry name" value="PDZ"/>
    <property type="match status" value="1"/>
</dbReference>
<dbReference type="InterPro" id="IPR041489">
    <property type="entry name" value="PDZ_6"/>
</dbReference>
<name>A0A1I2NJQ2_9BACL</name>
<dbReference type="SUPFAM" id="SSF50156">
    <property type="entry name" value="PDZ domain-like"/>
    <property type="match status" value="1"/>
</dbReference>
<sequence>MLTIVAFVLVLSALVFIHELGHFLFAKRAGILVREFAIGFGPKLFSVFKGETLYSIRALPLGGFVRMAGEDPETVEIPTGSRVTAERDDQGRLIRIHLGDVPAKGEAVTGKVMELDLEKELYLVLEDEEGRQTRFSVHPRAVIQRDEKNVLQIAPRDRQFGSKTVGQRAATILAGPVFNILLSVILFAILTMMTGVETKVSIYKVNPDSPAERAGLKAGDEIVSIDGEPIRNTEAVSMNIQKSKGEPLTFVVRRAGATFELEVDPEWNDQNKMYWIDVQLQPHMRKATLSEAVASGFKDTYLWTVRIFDGFGQLITGQIGIESLGGPVQIASITGQAAEAGSIPLIRWTALLSLYLGVFNLLPIPALDGSRLAFIAFEAIRGRPVDPNKESLVHFVGFALLMMLMLVVTYNDIMRVFFSG</sequence>
<evidence type="ECO:0000256" key="7">
    <source>
        <dbReference type="ARBA" id="ARBA00022833"/>
    </source>
</evidence>
<dbReference type="CDD" id="cd23081">
    <property type="entry name" value="cpPDZ_EcRseP-like"/>
    <property type="match status" value="1"/>
</dbReference>
<keyword evidence="5 11" id="KW-0812">Transmembrane</keyword>
<dbReference type="GO" id="GO:0016020">
    <property type="term" value="C:membrane"/>
    <property type="evidence" value="ECO:0007669"/>
    <property type="project" value="UniProtKB-SubCell"/>
</dbReference>
<dbReference type="OrthoDB" id="9782003at2"/>
<dbReference type="AlphaFoldDB" id="A0A1I2NJQ2"/>
<accession>A0A1I2NJQ2</accession>
<comment type="cofactor">
    <cofactor evidence="1 11">
        <name>Zn(2+)</name>
        <dbReference type="ChEBI" id="CHEBI:29105"/>
    </cofactor>
</comment>
<dbReference type="Proteomes" id="UP000198661">
    <property type="component" value="Unassembled WGS sequence"/>
</dbReference>
<gene>
    <name evidence="13" type="ORF">SAMN04488025_11266</name>
</gene>
<evidence type="ECO:0000256" key="1">
    <source>
        <dbReference type="ARBA" id="ARBA00001947"/>
    </source>
</evidence>
<evidence type="ECO:0000256" key="11">
    <source>
        <dbReference type="RuleBase" id="RU362031"/>
    </source>
</evidence>
<keyword evidence="7 11" id="KW-0862">Zinc</keyword>
<keyword evidence="4 13" id="KW-0645">Protease</keyword>
<evidence type="ECO:0000256" key="8">
    <source>
        <dbReference type="ARBA" id="ARBA00022989"/>
    </source>
</evidence>
<dbReference type="GO" id="GO:0006508">
    <property type="term" value="P:proteolysis"/>
    <property type="evidence" value="ECO:0007669"/>
    <property type="project" value="UniProtKB-KW"/>
</dbReference>
<dbReference type="STRING" id="201973.SAMN04488025_11266"/>
<evidence type="ECO:0000256" key="2">
    <source>
        <dbReference type="ARBA" id="ARBA00004141"/>
    </source>
</evidence>
<evidence type="ECO:0000256" key="3">
    <source>
        <dbReference type="ARBA" id="ARBA00007931"/>
    </source>
</evidence>
<keyword evidence="6 11" id="KW-0378">Hydrolase</keyword>
<dbReference type="InterPro" id="IPR004387">
    <property type="entry name" value="Pept_M50_Zn"/>
</dbReference>
<feature type="domain" description="PDZ" evidence="12">
    <location>
        <begin position="200"/>
        <end position="232"/>
    </location>
</feature>
<dbReference type="Gene3D" id="2.30.42.10">
    <property type="match status" value="1"/>
</dbReference>
<comment type="similarity">
    <text evidence="3 11">Belongs to the peptidase M50B family.</text>
</comment>